<dbReference type="SUPFAM" id="SSF46689">
    <property type="entry name" value="Homeodomain-like"/>
    <property type="match status" value="1"/>
</dbReference>
<reference evidence="6 7" key="1">
    <citation type="submission" date="2019-02" db="EMBL/GenBank/DDBJ databases">
        <title>Sequencing the genomes of 1000 actinobacteria strains.</title>
        <authorList>
            <person name="Klenk H.-P."/>
        </authorList>
    </citation>
    <scope>NUCLEOTIDE SEQUENCE [LARGE SCALE GENOMIC DNA]</scope>
    <source>
        <strain evidence="6 7">DSM 45779</strain>
    </source>
</reference>
<keyword evidence="7" id="KW-1185">Reference proteome</keyword>
<evidence type="ECO:0000256" key="3">
    <source>
        <dbReference type="ARBA" id="ARBA00023163"/>
    </source>
</evidence>
<name>A0A4Q7UX42_PSEST</name>
<keyword evidence="2 4" id="KW-0238">DNA-binding</keyword>
<keyword evidence="1" id="KW-0805">Transcription regulation</keyword>
<sequence length="202" mass="22231">MPEQTVHPGLRARKKARTRRALRTAALARARAQGPDGFTLQEVCDDAEVSARTFFNYYPSKEAVLFDWDEDMVADLSAAVRDRPAGEDPATAVFTVVEGLVAALTTSPLWHEQIALLRAYPQLGPRMATVEWTVEDTLVRAVAERAGRPVDDLESRTAAAVAMAALRVTITTWLADPSEREARTLFRQVLDHTRALFSPGTG</sequence>
<evidence type="ECO:0000313" key="7">
    <source>
        <dbReference type="Proteomes" id="UP000291591"/>
    </source>
</evidence>
<evidence type="ECO:0000256" key="2">
    <source>
        <dbReference type="ARBA" id="ARBA00023125"/>
    </source>
</evidence>
<dbReference type="GO" id="GO:0000976">
    <property type="term" value="F:transcription cis-regulatory region binding"/>
    <property type="evidence" value="ECO:0007669"/>
    <property type="project" value="TreeGrafter"/>
</dbReference>
<accession>A0A4Q7UX42</accession>
<dbReference type="PANTHER" id="PTHR30055:SF238">
    <property type="entry name" value="MYCOFACTOCIN BIOSYNTHESIS TRANSCRIPTIONAL REGULATOR MFTR-RELATED"/>
    <property type="match status" value="1"/>
</dbReference>
<dbReference type="InterPro" id="IPR050109">
    <property type="entry name" value="HTH-type_TetR-like_transc_reg"/>
</dbReference>
<feature type="domain" description="HTH tetR-type" evidence="5">
    <location>
        <begin position="16"/>
        <end position="76"/>
    </location>
</feature>
<dbReference type="InterPro" id="IPR001647">
    <property type="entry name" value="HTH_TetR"/>
</dbReference>
<organism evidence="6 7">
    <name type="scientific">Pseudonocardia sediminis</name>
    <dbReference type="NCBI Taxonomy" id="1397368"/>
    <lineage>
        <taxon>Bacteria</taxon>
        <taxon>Bacillati</taxon>
        <taxon>Actinomycetota</taxon>
        <taxon>Actinomycetes</taxon>
        <taxon>Pseudonocardiales</taxon>
        <taxon>Pseudonocardiaceae</taxon>
        <taxon>Pseudonocardia</taxon>
    </lineage>
</organism>
<proteinExistence type="predicted"/>
<dbReference type="AlphaFoldDB" id="A0A4Q7UX42"/>
<evidence type="ECO:0000259" key="5">
    <source>
        <dbReference type="PROSITE" id="PS50977"/>
    </source>
</evidence>
<keyword evidence="3" id="KW-0804">Transcription</keyword>
<dbReference type="RefSeq" id="WP_165438379.1">
    <property type="nucleotide sequence ID" value="NZ_SHKL01000001.1"/>
</dbReference>
<dbReference type="PROSITE" id="PS50977">
    <property type="entry name" value="HTH_TETR_2"/>
    <property type="match status" value="1"/>
</dbReference>
<dbReference type="Pfam" id="PF00440">
    <property type="entry name" value="TetR_N"/>
    <property type="match status" value="1"/>
</dbReference>
<evidence type="ECO:0000313" key="6">
    <source>
        <dbReference type="EMBL" id="RZT86562.1"/>
    </source>
</evidence>
<evidence type="ECO:0000256" key="1">
    <source>
        <dbReference type="ARBA" id="ARBA00023015"/>
    </source>
</evidence>
<dbReference type="GO" id="GO:0003700">
    <property type="term" value="F:DNA-binding transcription factor activity"/>
    <property type="evidence" value="ECO:0007669"/>
    <property type="project" value="TreeGrafter"/>
</dbReference>
<gene>
    <name evidence="6" type="ORF">EV383_3459</name>
</gene>
<evidence type="ECO:0000256" key="4">
    <source>
        <dbReference type="PROSITE-ProRule" id="PRU00335"/>
    </source>
</evidence>
<feature type="DNA-binding region" description="H-T-H motif" evidence="4">
    <location>
        <begin position="39"/>
        <end position="58"/>
    </location>
</feature>
<dbReference type="Proteomes" id="UP000291591">
    <property type="component" value="Unassembled WGS sequence"/>
</dbReference>
<dbReference type="InterPro" id="IPR009057">
    <property type="entry name" value="Homeodomain-like_sf"/>
</dbReference>
<dbReference type="Gene3D" id="1.10.10.60">
    <property type="entry name" value="Homeodomain-like"/>
    <property type="match status" value="1"/>
</dbReference>
<dbReference type="EMBL" id="SHKL01000001">
    <property type="protein sequence ID" value="RZT86562.1"/>
    <property type="molecule type" value="Genomic_DNA"/>
</dbReference>
<dbReference type="InterPro" id="IPR041347">
    <property type="entry name" value="MftR_C"/>
</dbReference>
<comment type="caution">
    <text evidence="6">The sequence shown here is derived from an EMBL/GenBank/DDBJ whole genome shotgun (WGS) entry which is preliminary data.</text>
</comment>
<dbReference type="PANTHER" id="PTHR30055">
    <property type="entry name" value="HTH-TYPE TRANSCRIPTIONAL REGULATOR RUTR"/>
    <property type="match status" value="1"/>
</dbReference>
<dbReference type="Gene3D" id="1.10.357.10">
    <property type="entry name" value="Tetracycline Repressor, domain 2"/>
    <property type="match status" value="1"/>
</dbReference>
<protein>
    <submittedName>
        <fullName evidence="6">TetR family transcriptional regulator</fullName>
    </submittedName>
</protein>
<dbReference type="Pfam" id="PF17754">
    <property type="entry name" value="TetR_C_14"/>
    <property type="match status" value="1"/>
</dbReference>